<evidence type="ECO:0000313" key="1">
    <source>
        <dbReference type="EMBL" id="KKL25817.1"/>
    </source>
</evidence>
<protein>
    <submittedName>
        <fullName evidence="1">Uncharacterized protein</fullName>
    </submittedName>
</protein>
<reference evidence="1" key="1">
    <citation type="journal article" date="2015" name="Nature">
        <title>Complex archaea that bridge the gap between prokaryotes and eukaryotes.</title>
        <authorList>
            <person name="Spang A."/>
            <person name="Saw J.H."/>
            <person name="Jorgensen S.L."/>
            <person name="Zaremba-Niedzwiedzka K."/>
            <person name="Martijn J."/>
            <person name="Lind A.E."/>
            <person name="van Eijk R."/>
            <person name="Schleper C."/>
            <person name="Guy L."/>
            <person name="Ettema T.J."/>
        </authorList>
    </citation>
    <scope>NUCLEOTIDE SEQUENCE</scope>
</reference>
<dbReference type="EMBL" id="LAZR01036072">
    <property type="protein sequence ID" value="KKL25817.1"/>
    <property type="molecule type" value="Genomic_DNA"/>
</dbReference>
<dbReference type="AlphaFoldDB" id="A0A0F9CHC5"/>
<name>A0A0F9CHC5_9ZZZZ</name>
<organism evidence="1">
    <name type="scientific">marine sediment metagenome</name>
    <dbReference type="NCBI Taxonomy" id="412755"/>
    <lineage>
        <taxon>unclassified sequences</taxon>
        <taxon>metagenomes</taxon>
        <taxon>ecological metagenomes</taxon>
    </lineage>
</organism>
<proteinExistence type="predicted"/>
<gene>
    <name evidence="1" type="ORF">LCGC14_2401510</name>
</gene>
<comment type="caution">
    <text evidence="1">The sequence shown here is derived from an EMBL/GenBank/DDBJ whole genome shotgun (WGS) entry which is preliminary data.</text>
</comment>
<sequence length="455" mass="46699">MQLFQISEGTAVQRRLFFHAVDATDGITPETGLTGTGFVSENGAAVVASSGSLVELNATTMPGRYYIELTAAELSTVGDIEFRFKAAACAEVIARGQVVPWDPYNAVNMGLTALPAADAEAAGGLYTRGTGAGQINQDANGRVDTNVVAMVAGAIASGVISAAELTNIEDEIWDALKSAHIVANSFGDFLDIEVSTRLAPTTAARTLDILATGEVPIDFDTSIGSLAAAQIEAAALNGKGDWNIGKAGYTAAPTAASIVAASFGAGAIDANALNADAVAEIADGVWDEDLSTGHNTADSAARLTRLGGLILNETTLTGTPTTTSFTMNAGSATNNFYNDMEILFITGALAGLSRIVDTYNGTSKIITVDEATPVAPSSTDEIAIRTIHKHTRSQIADAIWEEAQADHIVAGSFGEIAIETADIQTRLPAALVGGAMDSDVSVIQSGVITAAVIAN</sequence>
<feature type="non-terminal residue" evidence="1">
    <location>
        <position position="455"/>
    </location>
</feature>
<accession>A0A0F9CHC5</accession>